<evidence type="ECO:0000256" key="5">
    <source>
        <dbReference type="ARBA" id="ARBA00022842"/>
    </source>
</evidence>
<comment type="caution">
    <text evidence="11">The sequence shown here is derived from an EMBL/GenBank/DDBJ whole genome shotgun (WGS) entry which is preliminary data.</text>
</comment>
<accession>A0A399SY33</accession>
<dbReference type="AlphaFoldDB" id="A0A399SY33"/>
<proteinExistence type="inferred from homology"/>
<evidence type="ECO:0000256" key="1">
    <source>
        <dbReference type="ARBA" id="ARBA00001946"/>
    </source>
</evidence>
<evidence type="ECO:0000313" key="12">
    <source>
        <dbReference type="Proteomes" id="UP000265926"/>
    </source>
</evidence>
<dbReference type="InterPro" id="IPR006439">
    <property type="entry name" value="HAD-SF_hydro_IA"/>
</dbReference>
<dbReference type="Proteomes" id="UP000265926">
    <property type="component" value="Unassembled WGS sequence"/>
</dbReference>
<evidence type="ECO:0000313" key="11">
    <source>
        <dbReference type="EMBL" id="RIJ46967.1"/>
    </source>
</evidence>
<dbReference type="InterPro" id="IPR036412">
    <property type="entry name" value="HAD-like_sf"/>
</dbReference>
<dbReference type="Pfam" id="PF00702">
    <property type="entry name" value="Hydrolase"/>
    <property type="match status" value="1"/>
</dbReference>
<keyword evidence="3" id="KW-0597">Phosphoprotein</keyword>
<dbReference type="SUPFAM" id="SSF56784">
    <property type="entry name" value="HAD-like"/>
    <property type="match status" value="1"/>
</dbReference>
<evidence type="ECO:0000256" key="6">
    <source>
        <dbReference type="ARBA" id="ARBA00023235"/>
    </source>
</evidence>
<dbReference type="RefSeq" id="WP_119439008.1">
    <property type="nucleotide sequence ID" value="NZ_QWGR01000010.1"/>
</dbReference>
<gene>
    <name evidence="11" type="ORF">D1614_16140</name>
</gene>
<evidence type="ECO:0000256" key="7">
    <source>
        <dbReference type="ARBA" id="ARBA00023277"/>
    </source>
</evidence>
<dbReference type="Gene3D" id="3.40.50.1000">
    <property type="entry name" value="HAD superfamily/HAD-like"/>
    <property type="match status" value="1"/>
</dbReference>
<keyword evidence="4" id="KW-0479">Metal-binding</keyword>
<organism evidence="11 12">
    <name type="scientific">Maribellus luteus</name>
    <dbReference type="NCBI Taxonomy" id="2305463"/>
    <lineage>
        <taxon>Bacteria</taxon>
        <taxon>Pseudomonadati</taxon>
        <taxon>Bacteroidota</taxon>
        <taxon>Bacteroidia</taxon>
        <taxon>Marinilabiliales</taxon>
        <taxon>Prolixibacteraceae</taxon>
        <taxon>Maribellus</taxon>
    </lineage>
</organism>
<dbReference type="PANTHER" id="PTHR46193">
    <property type="entry name" value="6-PHOSPHOGLUCONATE PHOSPHATASE"/>
    <property type="match status" value="1"/>
</dbReference>
<protein>
    <recommendedName>
        <fullName evidence="10">Beta-phosphoglucomutase</fullName>
        <ecNumber evidence="9">5.4.2.6</ecNumber>
    </recommendedName>
</protein>
<dbReference type="GO" id="GO:0008801">
    <property type="term" value="F:beta-phosphoglucomutase activity"/>
    <property type="evidence" value="ECO:0007669"/>
    <property type="project" value="UniProtKB-EC"/>
</dbReference>
<dbReference type="EMBL" id="QWGR01000010">
    <property type="protein sequence ID" value="RIJ46967.1"/>
    <property type="molecule type" value="Genomic_DNA"/>
</dbReference>
<dbReference type="EC" id="5.4.2.6" evidence="9"/>
<dbReference type="OrthoDB" id="9797743at2"/>
<dbReference type="NCBIfam" id="TIGR02009">
    <property type="entry name" value="PGMB-YQAB-SF"/>
    <property type="match status" value="1"/>
</dbReference>
<dbReference type="NCBIfam" id="TIGR01549">
    <property type="entry name" value="HAD-SF-IA-v1"/>
    <property type="match status" value="1"/>
</dbReference>
<dbReference type="InterPro" id="IPR023198">
    <property type="entry name" value="PGP-like_dom2"/>
</dbReference>
<evidence type="ECO:0000256" key="9">
    <source>
        <dbReference type="ARBA" id="ARBA00044968"/>
    </source>
</evidence>
<dbReference type="Gene3D" id="1.10.150.240">
    <property type="entry name" value="Putative phosphatase, domain 2"/>
    <property type="match status" value="1"/>
</dbReference>
<reference evidence="11 12" key="1">
    <citation type="submission" date="2018-08" db="EMBL/GenBank/DDBJ databases">
        <title>Pallidiluteibacterium maritimus gen. nov., sp. nov., isolated from coastal sediment.</title>
        <authorList>
            <person name="Zhou L.Y."/>
        </authorList>
    </citation>
    <scope>NUCLEOTIDE SEQUENCE [LARGE SCALE GENOMIC DNA]</scope>
    <source>
        <strain evidence="11 12">XSD2</strain>
    </source>
</reference>
<dbReference type="GO" id="GO:0046872">
    <property type="term" value="F:metal ion binding"/>
    <property type="evidence" value="ECO:0007669"/>
    <property type="project" value="UniProtKB-KW"/>
</dbReference>
<comment type="similarity">
    <text evidence="2">Belongs to the HAD-like hydrolase superfamily. CbbY/CbbZ/Gph/YieH family.</text>
</comment>
<evidence type="ECO:0000256" key="3">
    <source>
        <dbReference type="ARBA" id="ARBA00022553"/>
    </source>
</evidence>
<dbReference type="SFLD" id="SFLDS00003">
    <property type="entry name" value="Haloacid_Dehalogenase"/>
    <property type="match status" value="1"/>
</dbReference>
<dbReference type="InterPro" id="IPR010976">
    <property type="entry name" value="B-phosphoglucomutase_hydrolase"/>
</dbReference>
<comment type="catalytic activity">
    <reaction evidence="8">
        <text>beta-D-glucose 1-phosphate = beta-D-glucose 6-phosphate</text>
        <dbReference type="Rhea" id="RHEA:20113"/>
        <dbReference type="ChEBI" id="CHEBI:57684"/>
        <dbReference type="ChEBI" id="CHEBI:58247"/>
        <dbReference type="EC" id="5.4.2.6"/>
    </reaction>
</comment>
<keyword evidence="6" id="KW-0413">Isomerase</keyword>
<evidence type="ECO:0000256" key="8">
    <source>
        <dbReference type="ARBA" id="ARBA00044926"/>
    </source>
</evidence>
<keyword evidence="7" id="KW-0119">Carbohydrate metabolism</keyword>
<keyword evidence="5" id="KW-0460">Magnesium</keyword>
<comment type="cofactor">
    <cofactor evidence="1">
        <name>Mg(2+)</name>
        <dbReference type="ChEBI" id="CHEBI:18420"/>
    </cofactor>
</comment>
<name>A0A399SY33_9BACT</name>
<dbReference type="SFLD" id="SFLDG01129">
    <property type="entry name" value="C1.5:_HAD__Beta-PGM__Phosphata"/>
    <property type="match status" value="1"/>
</dbReference>
<dbReference type="InterPro" id="IPR051600">
    <property type="entry name" value="Beta-PGM-like"/>
</dbReference>
<dbReference type="SFLD" id="SFLDG01135">
    <property type="entry name" value="C1.5.6:_HAD__Beta-PGM__Phospha"/>
    <property type="match status" value="1"/>
</dbReference>
<evidence type="ECO:0000256" key="4">
    <source>
        <dbReference type="ARBA" id="ARBA00022723"/>
    </source>
</evidence>
<dbReference type="PRINTS" id="PR00413">
    <property type="entry name" value="HADHALOGNASE"/>
</dbReference>
<dbReference type="PANTHER" id="PTHR46193:SF18">
    <property type="entry name" value="HEXITOL PHOSPHATASE B"/>
    <property type="match status" value="1"/>
</dbReference>
<evidence type="ECO:0000256" key="10">
    <source>
        <dbReference type="ARBA" id="ARBA00044991"/>
    </source>
</evidence>
<sequence length="245" mass="27259">MIVQIDSLLTIPGIVIAKDTMQIPVEKRFPKAIIFDMDGVLVDSEPYHIEVEKRMFQKVGVDVSDEEHASYMGTATDVMWRQIIEKRQLSHDEEEMTRLTNQEGIPFFSALEKLEPMPGLRKLLDFLENKKVPMAVASSSNPETVQIIIDKLGLRKYFRHTISSGSVGKSKPAPDVFLHAAKLLGVEPENCLVIEDSKNGIKAAKSAGMFCVAYGGASSESQDQGEADIVVDDFEKLTRLLFAED</sequence>
<dbReference type="NCBIfam" id="TIGR01509">
    <property type="entry name" value="HAD-SF-IA-v3"/>
    <property type="match status" value="1"/>
</dbReference>
<keyword evidence="12" id="KW-1185">Reference proteome</keyword>
<dbReference type="InterPro" id="IPR023214">
    <property type="entry name" value="HAD_sf"/>
</dbReference>
<evidence type="ECO:0000256" key="2">
    <source>
        <dbReference type="ARBA" id="ARBA00006171"/>
    </source>
</evidence>